<dbReference type="InterPro" id="IPR014710">
    <property type="entry name" value="RmlC-like_jellyroll"/>
</dbReference>
<dbReference type="InParanoid" id="A0A1C4Z2G3"/>
<dbReference type="InterPro" id="IPR011051">
    <property type="entry name" value="RmlC_Cupin_sf"/>
</dbReference>
<dbReference type="SUPFAM" id="SSF51182">
    <property type="entry name" value="RmlC-like cupins"/>
    <property type="match status" value="1"/>
</dbReference>
<name>A0A1C4Z2G3_MICEC</name>
<gene>
    <name evidence="2" type="ORF">GA0070618_4693</name>
</gene>
<reference evidence="3" key="1">
    <citation type="submission" date="2016-06" db="EMBL/GenBank/DDBJ databases">
        <authorList>
            <person name="Varghese N."/>
            <person name="Submissions Spin"/>
        </authorList>
    </citation>
    <scope>NUCLEOTIDE SEQUENCE [LARGE SCALE GENOMIC DNA]</scope>
    <source>
        <strain evidence="3">DSM 43816</strain>
    </source>
</reference>
<dbReference type="Proteomes" id="UP000198253">
    <property type="component" value="Chromosome I"/>
</dbReference>
<protein>
    <submittedName>
        <fullName evidence="2">Cupin domain-containing protein</fullName>
    </submittedName>
</protein>
<evidence type="ECO:0000259" key="1">
    <source>
        <dbReference type="Pfam" id="PF07883"/>
    </source>
</evidence>
<dbReference type="AlphaFoldDB" id="A0A1C4Z2G3"/>
<dbReference type="PANTHER" id="PTHR43698">
    <property type="entry name" value="RIBD C-TERMINAL DOMAIN CONTAINING PROTEIN"/>
    <property type="match status" value="1"/>
</dbReference>
<keyword evidence="3" id="KW-1185">Reference proteome</keyword>
<dbReference type="Gene3D" id="2.60.120.10">
    <property type="entry name" value="Jelly Rolls"/>
    <property type="match status" value="1"/>
</dbReference>
<dbReference type="PANTHER" id="PTHR43698:SF1">
    <property type="entry name" value="BLL4564 PROTEIN"/>
    <property type="match status" value="1"/>
</dbReference>
<proteinExistence type="predicted"/>
<dbReference type="RefSeq" id="WP_157748994.1">
    <property type="nucleotide sequence ID" value="NZ_LT607413.1"/>
</dbReference>
<organism evidence="2 3">
    <name type="scientific">Micromonospora echinospora</name>
    <name type="common">Micromonospora purpurea</name>
    <dbReference type="NCBI Taxonomy" id="1877"/>
    <lineage>
        <taxon>Bacteria</taxon>
        <taxon>Bacillati</taxon>
        <taxon>Actinomycetota</taxon>
        <taxon>Actinomycetes</taxon>
        <taxon>Micromonosporales</taxon>
        <taxon>Micromonosporaceae</taxon>
        <taxon>Micromonospora</taxon>
    </lineage>
</organism>
<evidence type="ECO:0000313" key="2">
    <source>
        <dbReference type="EMBL" id="SCF27150.1"/>
    </source>
</evidence>
<dbReference type="Pfam" id="PF07883">
    <property type="entry name" value="Cupin_2"/>
    <property type="match status" value="1"/>
</dbReference>
<sequence length="150" mass="15819">MVGPTVDDVGRDLAVFRRVTADLRPSGNEIFEGGRVVSCDVDQIAASIAAMQTTPVRSALVHFDPGARTRLHTHAGDQILIVTEGPGHVGRPGRDLRVDVGDVVVVPAGLLHYHGAGRDTPMAHLTVLFGVGTELADGHPHWPPAEGDDS</sequence>
<evidence type="ECO:0000313" key="3">
    <source>
        <dbReference type="Proteomes" id="UP000198253"/>
    </source>
</evidence>
<feature type="domain" description="Cupin type-2" evidence="1">
    <location>
        <begin position="60"/>
        <end position="127"/>
    </location>
</feature>
<dbReference type="InterPro" id="IPR013096">
    <property type="entry name" value="Cupin_2"/>
</dbReference>
<dbReference type="EMBL" id="LT607413">
    <property type="protein sequence ID" value="SCF27150.1"/>
    <property type="molecule type" value="Genomic_DNA"/>
</dbReference>
<accession>A0A1C4Z2G3</accession>